<evidence type="ECO:0000313" key="3">
    <source>
        <dbReference type="Proteomes" id="UP000252586"/>
    </source>
</evidence>
<accession>A0A366E3L3</accession>
<sequence length="352" mass="36694">MGDVSETVTESTISEVLRGGVATGVGSWPGTDAREAAATVVGELTDLAHLAELPARGVGADMIGRSSALLVDLRFDTSTRGYRLAARPGAVSRRAHDLLRGDLDALEEVWETTGSAGTGRVIKLQATGPLTLAAEAELPVGHRVLTDSGAVRDLSESLAEGLNQHVAEVAKRLNARVVLQLDEPSLGDVLEGSLRGVSVLDTVRAVPAPEALAILDSVIEAQSVPVLVHTCAARPPVHFLRGSQAAAIGFDLSTIATRDLDALGESLDAGKRLVLGLVPTTAPTTSPTWRDLAEPGVRLIDRLGFPRSALRDVLVSPACGLGGAPLGWARKALELATEVSRAFAEDPESLDF</sequence>
<dbReference type="GO" id="GO:0003871">
    <property type="term" value="F:5-methyltetrahydropteroyltriglutamate-homocysteine S-methyltransferase activity"/>
    <property type="evidence" value="ECO:0007669"/>
    <property type="project" value="InterPro"/>
</dbReference>
<dbReference type="InterPro" id="IPR002629">
    <property type="entry name" value="Met_Synth_C/arc"/>
</dbReference>
<dbReference type="GO" id="GO:0009086">
    <property type="term" value="P:methionine biosynthetic process"/>
    <property type="evidence" value="ECO:0007669"/>
    <property type="project" value="InterPro"/>
</dbReference>
<name>A0A366E3L3_9NOCA</name>
<reference evidence="2 3" key="1">
    <citation type="submission" date="2018-06" db="EMBL/GenBank/DDBJ databases">
        <title>Genomic Encyclopedia of Type Strains, Phase IV (KMG-IV): sequencing the most valuable type-strain genomes for metagenomic binning, comparative biology and taxonomic classification.</title>
        <authorList>
            <person name="Goeker M."/>
        </authorList>
    </citation>
    <scope>NUCLEOTIDE SEQUENCE [LARGE SCALE GENOMIC DNA]</scope>
    <source>
        <strain evidence="2 3">DSM 44599</strain>
    </source>
</reference>
<feature type="domain" description="Cobalamin-independent methionine synthase MetE C-terminal/archaeal" evidence="1">
    <location>
        <begin position="23"/>
        <end position="340"/>
    </location>
</feature>
<comment type="caution">
    <text evidence="2">The sequence shown here is derived from an EMBL/GenBank/DDBJ whole genome shotgun (WGS) entry which is preliminary data.</text>
</comment>
<proteinExistence type="predicted"/>
<dbReference type="RefSeq" id="WP_067510419.1">
    <property type="nucleotide sequence ID" value="NZ_CP107943.1"/>
</dbReference>
<dbReference type="CDD" id="cd03310">
    <property type="entry name" value="CIMS_like"/>
    <property type="match status" value="1"/>
</dbReference>
<gene>
    <name evidence="2" type="ORF">DFR74_101916</name>
</gene>
<dbReference type="Pfam" id="PF01717">
    <property type="entry name" value="Meth_synt_2"/>
    <property type="match status" value="1"/>
</dbReference>
<organism evidence="2 3">
    <name type="scientific">Nocardia puris</name>
    <dbReference type="NCBI Taxonomy" id="208602"/>
    <lineage>
        <taxon>Bacteria</taxon>
        <taxon>Bacillati</taxon>
        <taxon>Actinomycetota</taxon>
        <taxon>Actinomycetes</taxon>
        <taxon>Mycobacteriales</taxon>
        <taxon>Nocardiaceae</taxon>
        <taxon>Nocardia</taxon>
    </lineage>
</organism>
<dbReference type="STRING" id="1210090.GCA_001613185_03761"/>
<protein>
    <submittedName>
        <fullName evidence="2">Methionine synthase II (Cobalamin-independent)</fullName>
    </submittedName>
</protein>
<evidence type="ECO:0000259" key="1">
    <source>
        <dbReference type="Pfam" id="PF01717"/>
    </source>
</evidence>
<dbReference type="InterPro" id="IPR038071">
    <property type="entry name" value="UROD/MetE-like_sf"/>
</dbReference>
<keyword evidence="3" id="KW-1185">Reference proteome</keyword>
<dbReference type="Proteomes" id="UP000252586">
    <property type="component" value="Unassembled WGS sequence"/>
</dbReference>
<evidence type="ECO:0000313" key="2">
    <source>
        <dbReference type="EMBL" id="RBO96897.1"/>
    </source>
</evidence>
<dbReference type="SUPFAM" id="SSF51726">
    <property type="entry name" value="UROD/MetE-like"/>
    <property type="match status" value="1"/>
</dbReference>
<dbReference type="AlphaFoldDB" id="A0A366E3L3"/>
<dbReference type="OrthoDB" id="5242426at2"/>
<dbReference type="GO" id="GO:0008270">
    <property type="term" value="F:zinc ion binding"/>
    <property type="evidence" value="ECO:0007669"/>
    <property type="project" value="InterPro"/>
</dbReference>
<dbReference type="Gene3D" id="3.20.20.210">
    <property type="match status" value="1"/>
</dbReference>
<dbReference type="EMBL" id="QNRE01000001">
    <property type="protein sequence ID" value="RBO96897.1"/>
    <property type="molecule type" value="Genomic_DNA"/>
</dbReference>